<dbReference type="KEGG" id="msk:MSUIS_04610"/>
<organism evidence="1 2">
    <name type="scientific">Mycoplasma suis (strain KI_3806)</name>
    <dbReference type="NCBI Taxonomy" id="708248"/>
    <lineage>
        <taxon>Bacteria</taxon>
        <taxon>Bacillati</taxon>
        <taxon>Mycoplasmatota</taxon>
        <taxon>Mollicutes</taxon>
        <taxon>Mycoplasmataceae</taxon>
        <taxon>Mycoplasma</taxon>
    </lineage>
</organism>
<proteinExistence type="predicted"/>
<protein>
    <submittedName>
        <fullName evidence="1">Uncharacterized protein</fullName>
    </submittedName>
</protein>
<dbReference type="HOGENOM" id="CLU_061550_0_0_14"/>
<accession>F0V1M3</accession>
<sequence length="405" mass="45427">MNPFSLSFLKGPSLLALFSVPLFSISFFSSNGKTDPFKLSEAKGLTTRVRLYIDGLPKELNKLTQTTTSSGGSWGASNSYQIMQVNSQPHQVSTSGQQQNKKVPALIAELSLKNLNRLDWQKFCLPEGSILKKKQPAASAAAASASASSSSSSQSFTPCNPEWVGYSREENIEVIKHLLYLLTRYIQIEHVGNMMSIYDKETGFQKTEGASRVRRDSSSGNGLSQKLQTIKTNCSLESDDPKKLLDELFFTTSWKRKKCLLAPTTMKVTLDLSSSGLENNVATVHQQAQQQTNEDISSKITKEVISKGNFSGNLNYSLFDYWANIKKIESKVLLFKFDSKRKYSLKNSGTCQLEEMYKSVEERSVKNKKEFEDKCPPPHNVSQGDNTRIFSHKWLFKLSDENNQQ</sequence>
<dbReference type="Proteomes" id="UP000008645">
    <property type="component" value="Chromosome"/>
</dbReference>
<gene>
    <name evidence="1" type="ORF">MSUIS_04610</name>
</gene>
<name>F0V1M3_MYCS3</name>
<dbReference type="EMBL" id="FQ790233">
    <property type="protein sequence ID" value="CBZ40554.1"/>
    <property type="molecule type" value="Genomic_DNA"/>
</dbReference>
<dbReference type="AlphaFoldDB" id="F0V1M3"/>
<reference evidence="1 2" key="1">
    <citation type="journal article" date="2011" name="J. Bacteriol.">
        <title>Complete genome sequence of the hemotrophic Mycoplasma suis strain KI3806.</title>
        <authorList>
            <person name="Oehlerking J."/>
            <person name="Kube M."/>
            <person name="Felder K.M."/>
            <person name="Matter D."/>
            <person name="Wittenbrink M.M."/>
            <person name="Schwarzenbach S."/>
            <person name="Kramer M.M."/>
            <person name="Hoelzle K."/>
            <person name="Hoelzle L.E."/>
        </authorList>
    </citation>
    <scope>NUCLEOTIDE SEQUENCE [LARGE SCALE GENOMIC DNA]</scope>
    <source>
        <strain evidence="2">KI_3806</strain>
    </source>
</reference>
<evidence type="ECO:0000313" key="1">
    <source>
        <dbReference type="EMBL" id="CBZ40554.1"/>
    </source>
</evidence>
<evidence type="ECO:0000313" key="2">
    <source>
        <dbReference type="Proteomes" id="UP000008645"/>
    </source>
</evidence>
<dbReference type="RefSeq" id="WP_013609157.1">
    <property type="nucleotide sequence ID" value="NC_015153.1"/>
</dbReference>